<dbReference type="EMBL" id="LR796380">
    <property type="protein sequence ID" value="CAB4140431.1"/>
    <property type="molecule type" value="Genomic_DNA"/>
</dbReference>
<organism evidence="1">
    <name type="scientific">uncultured Caudovirales phage</name>
    <dbReference type="NCBI Taxonomy" id="2100421"/>
    <lineage>
        <taxon>Viruses</taxon>
        <taxon>Duplodnaviria</taxon>
        <taxon>Heunggongvirae</taxon>
        <taxon>Uroviricota</taxon>
        <taxon>Caudoviricetes</taxon>
        <taxon>Peduoviridae</taxon>
        <taxon>Maltschvirus</taxon>
        <taxon>Maltschvirus maltsch</taxon>
    </lineage>
</organism>
<name>A0A6J5M2E2_9CAUD</name>
<evidence type="ECO:0000313" key="1">
    <source>
        <dbReference type="EMBL" id="CAB4140431.1"/>
    </source>
</evidence>
<reference evidence="1" key="1">
    <citation type="submission" date="2020-04" db="EMBL/GenBank/DDBJ databases">
        <authorList>
            <person name="Chiriac C."/>
            <person name="Salcher M."/>
            <person name="Ghai R."/>
            <person name="Kavagutti S V."/>
        </authorList>
    </citation>
    <scope>NUCLEOTIDE SEQUENCE</scope>
</reference>
<proteinExistence type="predicted"/>
<gene>
    <name evidence="1" type="ORF">UFOVP395_23</name>
</gene>
<accession>A0A6J5M2E2</accession>
<sequence>MSISFCHIAPVPHLDLVRGRDVHLVLAHLVEEDEQYVNFYLQEKERNPKTRIILDNSAFELYKRGLSMYPSDKLIAMGERIQADYIVMSDYPAEPGEKTIESAKALAPLFHEAGFKTFFVPQSKIGDEKDLIQGFRWAADNPQLVDYIGVSILAAPNAYGVERGNKMQRFNSRLRLMYAMSQQAIFFDIKHNGQLVHFLGMVDGPNEIMFHSAFANWIDSWDSSSAVWAGLNGIAYDNTPTGLRDGKFELEVDFSFKTDDNALITLAKDNMNYIDRLCLGYLWGDKQNGKRNV</sequence>
<protein>
    <submittedName>
        <fullName evidence="1">Uncharacterized protein</fullName>
    </submittedName>
</protein>